<evidence type="ECO:0000313" key="2">
    <source>
        <dbReference type="EMBL" id="OAI19585.1"/>
    </source>
</evidence>
<sequence>MCKSMNKSYAIIHWAQAIIGIIFGLFVANVSYANSIEGRPDLTPIRAILSIVLILYSVMQIWVLMKNQISKIQIFAFPIIYITFSMFWEYLARGYTKNWSPATQAEATYQNVVCMLILSFIVFAALFTTFKRRANV</sequence>
<evidence type="ECO:0000256" key="1">
    <source>
        <dbReference type="SAM" id="Phobius"/>
    </source>
</evidence>
<organism evidence="2 3">
    <name type="scientific">Methylomonas koyamae</name>
    <dbReference type="NCBI Taxonomy" id="702114"/>
    <lineage>
        <taxon>Bacteria</taxon>
        <taxon>Pseudomonadati</taxon>
        <taxon>Pseudomonadota</taxon>
        <taxon>Gammaproteobacteria</taxon>
        <taxon>Methylococcales</taxon>
        <taxon>Methylococcaceae</taxon>
        <taxon>Methylomonas</taxon>
    </lineage>
</organism>
<keyword evidence="1" id="KW-1133">Transmembrane helix</keyword>
<protein>
    <submittedName>
        <fullName evidence="2">Uncharacterized protein</fullName>
    </submittedName>
</protein>
<comment type="caution">
    <text evidence="2">The sequence shown here is derived from an EMBL/GenBank/DDBJ whole genome shotgun (WGS) entry which is preliminary data.</text>
</comment>
<feature type="transmembrane region" description="Helical" evidence="1">
    <location>
        <begin position="108"/>
        <end position="130"/>
    </location>
</feature>
<keyword evidence="1" id="KW-0472">Membrane</keyword>
<proteinExistence type="predicted"/>
<evidence type="ECO:0000313" key="3">
    <source>
        <dbReference type="Proteomes" id="UP000077628"/>
    </source>
</evidence>
<gene>
    <name evidence="2" type="ORF">A1355_04345</name>
</gene>
<dbReference type="Proteomes" id="UP000077628">
    <property type="component" value="Unassembled WGS sequence"/>
</dbReference>
<keyword evidence="3" id="KW-1185">Reference proteome</keyword>
<feature type="transmembrane region" description="Helical" evidence="1">
    <location>
        <begin position="12"/>
        <end position="33"/>
    </location>
</feature>
<name>A0A177NNR4_9GAMM</name>
<dbReference type="AlphaFoldDB" id="A0A177NNR4"/>
<feature type="transmembrane region" description="Helical" evidence="1">
    <location>
        <begin position="72"/>
        <end position="88"/>
    </location>
</feature>
<reference evidence="3" key="1">
    <citation type="submission" date="2016-03" db="EMBL/GenBank/DDBJ databases">
        <authorList>
            <person name="Heylen K."/>
            <person name="De Vos P."/>
            <person name="Vekeman B."/>
        </authorList>
    </citation>
    <scope>NUCLEOTIDE SEQUENCE [LARGE SCALE GENOMIC DNA]</scope>
    <source>
        <strain evidence="3">R-45383</strain>
    </source>
</reference>
<keyword evidence="1" id="KW-0812">Transmembrane</keyword>
<dbReference type="EMBL" id="LUUK01000156">
    <property type="protein sequence ID" value="OAI19585.1"/>
    <property type="molecule type" value="Genomic_DNA"/>
</dbReference>
<feature type="transmembrane region" description="Helical" evidence="1">
    <location>
        <begin position="45"/>
        <end position="65"/>
    </location>
</feature>
<accession>A0A177NNR4</accession>